<dbReference type="InterPro" id="IPR049739">
    <property type="entry name" value="YraL-like"/>
</dbReference>
<proteinExistence type="predicted"/>
<dbReference type="Proteomes" id="UP000515703">
    <property type="component" value="Chromosome"/>
</dbReference>
<dbReference type="InterPro" id="IPR009057">
    <property type="entry name" value="Homeodomain-like_sf"/>
</dbReference>
<reference evidence="1 2" key="2">
    <citation type="submission" date="2020-08" db="EMBL/GenBank/DDBJ databases">
        <authorList>
            <person name="Ueki A."/>
            <person name="Tonouchi A."/>
        </authorList>
    </citation>
    <scope>NUCLEOTIDE SEQUENCE [LARGE SCALE GENOMIC DNA]</scope>
    <source>
        <strain evidence="1 2">CTTW</strain>
    </source>
</reference>
<organism evidence="1 2">
    <name type="scientific">Anaerocolumna chitinilytica</name>
    <dbReference type="NCBI Taxonomy" id="1727145"/>
    <lineage>
        <taxon>Bacteria</taxon>
        <taxon>Bacillati</taxon>
        <taxon>Bacillota</taxon>
        <taxon>Clostridia</taxon>
        <taxon>Lachnospirales</taxon>
        <taxon>Lachnospiraceae</taxon>
        <taxon>Anaerocolumna</taxon>
    </lineage>
</organism>
<evidence type="ECO:0000313" key="1">
    <source>
        <dbReference type="EMBL" id="BCK01138.1"/>
    </source>
</evidence>
<dbReference type="KEGG" id="acht:bsdcttw_41780"/>
<dbReference type="AlphaFoldDB" id="A0A7M3S970"/>
<dbReference type="EMBL" id="AP023368">
    <property type="protein sequence ID" value="BCK01138.1"/>
    <property type="molecule type" value="Genomic_DNA"/>
</dbReference>
<dbReference type="RefSeq" id="WP_185256737.1">
    <property type="nucleotide sequence ID" value="NZ_AP023368.1"/>
</dbReference>
<protein>
    <recommendedName>
        <fullName evidence="3">Mor transcription activator domain-containing protein</fullName>
    </recommendedName>
</protein>
<accession>A0A7M3S970</accession>
<dbReference type="SUPFAM" id="SSF46689">
    <property type="entry name" value="Homeodomain-like"/>
    <property type="match status" value="1"/>
</dbReference>
<evidence type="ECO:0000313" key="2">
    <source>
        <dbReference type="Proteomes" id="UP000515703"/>
    </source>
</evidence>
<gene>
    <name evidence="1" type="primary">yraL_2</name>
    <name evidence="1" type="ORF">bsdcttw_41780</name>
</gene>
<reference evidence="1 2" key="1">
    <citation type="submission" date="2020-08" db="EMBL/GenBank/DDBJ databases">
        <title>Draft genome sequencing of an Anaerocolumna strain isolated from anoxic soil subjected to BSD treatment.</title>
        <authorList>
            <person name="Uek A."/>
            <person name="Tonouchi A."/>
        </authorList>
    </citation>
    <scope>NUCLEOTIDE SEQUENCE [LARGE SCALE GENOMIC DNA]</scope>
    <source>
        <strain evidence="1 2">CTTW</strain>
    </source>
</reference>
<dbReference type="Gene3D" id="1.10.10.60">
    <property type="entry name" value="Homeodomain-like"/>
    <property type="match status" value="1"/>
</dbReference>
<dbReference type="NCBIfam" id="NF040785">
    <property type="entry name" value="CD3324_fam"/>
    <property type="match status" value="1"/>
</dbReference>
<evidence type="ECO:0008006" key="3">
    <source>
        <dbReference type="Google" id="ProtNLM"/>
    </source>
</evidence>
<sequence length="87" mass="10358">MSYLRADLIFPDELLAEIQKYVQDGLVYIPKPKKLHKKWGENSGCREVIEQRNLQIKMKFQNRHCMEELADEYGLSVDTVKRIVYKK</sequence>
<name>A0A7M3S970_9FIRM</name>
<keyword evidence="2" id="KW-1185">Reference proteome</keyword>